<organism evidence="2">
    <name type="scientific">Oikopleura dioica</name>
    <name type="common">Tunicate</name>
    <dbReference type="NCBI Taxonomy" id="34765"/>
    <lineage>
        <taxon>Eukaryota</taxon>
        <taxon>Metazoa</taxon>
        <taxon>Chordata</taxon>
        <taxon>Tunicata</taxon>
        <taxon>Appendicularia</taxon>
        <taxon>Copelata</taxon>
        <taxon>Oikopleuridae</taxon>
        <taxon>Oikopleura</taxon>
    </lineage>
</organism>
<sequence>LDISSKSNSSVASSKSSPLNSPFSSIPSTPAHSSSPIRTASPEPPSSLAAPLMPSRGPDPFRIPKTETSPAPENPFEDENDNYDNELNPFANDSSSNVSEKSASIQMSPRIENVFQVEKDEKDVQIEFLFKDIERAHKKGDLEKVAIIQQVLDQFLQEQANN</sequence>
<dbReference type="AlphaFoldDB" id="E4YT42"/>
<feature type="compositionally biased region" description="Polar residues" evidence="1">
    <location>
        <begin position="91"/>
        <end position="106"/>
    </location>
</feature>
<feature type="compositionally biased region" description="Acidic residues" evidence="1">
    <location>
        <begin position="75"/>
        <end position="84"/>
    </location>
</feature>
<dbReference type="Proteomes" id="UP000011014">
    <property type="component" value="Unassembled WGS sequence"/>
</dbReference>
<feature type="non-terminal residue" evidence="2">
    <location>
        <position position="1"/>
    </location>
</feature>
<reference evidence="2" key="1">
    <citation type="journal article" date="2010" name="Science">
        <title>Plasticity of animal genome architecture unmasked by rapid evolution of a pelagic tunicate.</title>
        <authorList>
            <person name="Denoeud F."/>
            <person name="Henriet S."/>
            <person name="Mungpakdee S."/>
            <person name="Aury J.M."/>
            <person name="Da Silva C."/>
            <person name="Brinkmann H."/>
            <person name="Mikhaleva J."/>
            <person name="Olsen L.C."/>
            <person name="Jubin C."/>
            <person name="Canestro C."/>
            <person name="Bouquet J.M."/>
            <person name="Danks G."/>
            <person name="Poulain J."/>
            <person name="Campsteijn C."/>
            <person name="Adamski M."/>
            <person name="Cross I."/>
            <person name="Yadetie F."/>
            <person name="Muffato M."/>
            <person name="Louis A."/>
            <person name="Butcher S."/>
            <person name="Tsagkogeorga G."/>
            <person name="Konrad A."/>
            <person name="Singh S."/>
            <person name="Jensen M.F."/>
            <person name="Cong E.H."/>
            <person name="Eikeseth-Otteraa H."/>
            <person name="Noel B."/>
            <person name="Anthouard V."/>
            <person name="Porcel B.M."/>
            <person name="Kachouri-Lafond R."/>
            <person name="Nishino A."/>
            <person name="Ugolini M."/>
            <person name="Chourrout P."/>
            <person name="Nishida H."/>
            <person name="Aasland R."/>
            <person name="Huzurbazar S."/>
            <person name="Westhof E."/>
            <person name="Delsuc F."/>
            <person name="Lehrach H."/>
            <person name="Reinhardt R."/>
            <person name="Weissenbach J."/>
            <person name="Roy S.W."/>
            <person name="Artiguenave F."/>
            <person name="Postlethwait J.H."/>
            <person name="Manak J.R."/>
            <person name="Thompson E.M."/>
            <person name="Jaillon O."/>
            <person name="Du Pasquier L."/>
            <person name="Boudinot P."/>
            <person name="Liberles D.A."/>
            <person name="Volff J.N."/>
            <person name="Philippe H."/>
            <person name="Lenhard B."/>
            <person name="Roest Crollius H."/>
            <person name="Wincker P."/>
            <person name="Chourrout D."/>
        </authorList>
    </citation>
    <scope>NUCLEOTIDE SEQUENCE [LARGE SCALE GENOMIC DNA]</scope>
</reference>
<name>E4YT42_OIKDI</name>
<evidence type="ECO:0000313" key="2">
    <source>
        <dbReference type="EMBL" id="CBY38631.1"/>
    </source>
</evidence>
<accession>E4YT42</accession>
<proteinExistence type="predicted"/>
<feature type="compositionally biased region" description="Low complexity" evidence="1">
    <location>
        <begin position="46"/>
        <end position="55"/>
    </location>
</feature>
<evidence type="ECO:0000256" key="1">
    <source>
        <dbReference type="SAM" id="MobiDB-lite"/>
    </source>
</evidence>
<feature type="compositionally biased region" description="Low complexity" evidence="1">
    <location>
        <begin position="1"/>
        <end position="36"/>
    </location>
</feature>
<protein>
    <submittedName>
        <fullName evidence="2">Uncharacterized protein</fullName>
    </submittedName>
</protein>
<gene>
    <name evidence="2" type="ORF">GSOID_T00019139001</name>
</gene>
<dbReference type="EMBL" id="FN655277">
    <property type="protein sequence ID" value="CBY38631.1"/>
    <property type="molecule type" value="Genomic_DNA"/>
</dbReference>
<feature type="region of interest" description="Disordered" evidence="1">
    <location>
        <begin position="1"/>
        <end position="106"/>
    </location>
</feature>